<dbReference type="EMBL" id="CAWUHD010000168">
    <property type="protein sequence ID" value="CAK7236754.1"/>
    <property type="molecule type" value="Genomic_DNA"/>
</dbReference>
<gene>
    <name evidence="2" type="ORF">SEUCBS140593_009727</name>
</gene>
<accession>A0ABP0CX91</accession>
<comment type="caution">
    <text evidence="2">The sequence shown here is derived from an EMBL/GenBank/DDBJ whole genome shotgun (WGS) entry which is preliminary data.</text>
</comment>
<evidence type="ECO:0000313" key="3">
    <source>
        <dbReference type="Proteomes" id="UP001642482"/>
    </source>
</evidence>
<protein>
    <submittedName>
        <fullName evidence="2">Uncharacterized protein</fullName>
    </submittedName>
</protein>
<evidence type="ECO:0000256" key="1">
    <source>
        <dbReference type="SAM" id="MobiDB-lite"/>
    </source>
</evidence>
<feature type="region of interest" description="Disordered" evidence="1">
    <location>
        <begin position="124"/>
        <end position="166"/>
    </location>
</feature>
<organism evidence="2 3">
    <name type="scientific">Sporothrix eucalyptigena</name>
    <dbReference type="NCBI Taxonomy" id="1812306"/>
    <lineage>
        <taxon>Eukaryota</taxon>
        <taxon>Fungi</taxon>
        <taxon>Dikarya</taxon>
        <taxon>Ascomycota</taxon>
        <taxon>Pezizomycotina</taxon>
        <taxon>Sordariomycetes</taxon>
        <taxon>Sordariomycetidae</taxon>
        <taxon>Ophiostomatales</taxon>
        <taxon>Ophiostomataceae</taxon>
        <taxon>Sporothrix</taxon>
    </lineage>
</organism>
<sequence length="166" mass="18276">MDALPKLEDVPPITPAEDATADQIQIARETYEAELHAALIEYESALALFETQFDLYEQYMVVANLVRSRIFETAVAPGMGERLLELPDRTVRGELAFLYGVYVEEGEITENDDSPAEDNLAVAGEQAHESLPARPVQPARPAKTTVRAPVPPRPPLPAPVEWALRG</sequence>
<feature type="compositionally biased region" description="Pro residues" evidence="1">
    <location>
        <begin position="149"/>
        <end position="158"/>
    </location>
</feature>
<dbReference type="Proteomes" id="UP001642482">
    <property type="component" value="Unassembled WGS sequence"/>
</dbReference>
<proteinExistence type="predicted"/>
<reference evidence="2 3" key="1">
    <citation type="submission" date="2024-01" db="EMBL/GenBank/DDBJ databases">
        <authorList>
            <person name="Allen C."/>
            <person name="Tagirdzhanova G."/>
        </authorList>
    </citation>
    <scope>NUCLEOTIDE SEQUENCE [LARGE SCALE GENOMIC DNA]</scope>
</reference>
<evidence type="ECO:0000313" key="2">
    <source>
        <dbReference type="EMBL" id="CAK7236754.1"/>
    </source>
</evidence>
<name>A0ABP0CX91_9PEZI</name>
<keyword evidence="3" id="KW-1185">Reference proteome</keyword>